<evidence type="ECO:0000256" key="3">
    <source>
        <dbReference type="ARBA" id="ARBA00012438"/>
    </source>
</evidence>
<evidence type="ECO:0000256" key="7">
    <source>
        <dbReference type="ARBA" id="ARBA00022679"/>
    </source>
</evidence>
<dbReference type="PROSITE" id="PS50109">
    <property type="entry name" value="HIS_KIN"/>
    <property type="match status" value="1"/>
</dbReference>
<reference evidence="18" key="1">
    <citation type="submission" date="2020-03" db="EMBL/GenBank/DDBJ databases">
        <title>Ferranicluibacter endophyticum gen. nov., sp. nov., a new genus isolated from Rubus ulmifolius Schott. stem.</title>
        <authorList>
            <person name="Roca-Couso R."/>
            <person name="Flores-Felix J.D."/>
            <person name="Igual J.M."/>
            <person name="Rivas R."/>
        </authorList>
    </citation>
    <scope>NUCLEOTIDE SEQUENCE</scope>
    <source>
        <strain evidence="18">CRRU44</strain>
    </source>
</reference>
<keyword evidence="4" id="KW-1003">Cell membrane</keyword>
<evidence type="ECO:0000256" key="8">
    <source>
        <dbReference type="ARBA" id="ARBA00022692"/>
    </source>
</evidence>
<dbReference type="Pfam" id="PF00672">
    <property type="entry name" value="HAMP"/>
    <property type="match status" value="1"/>
</dbReference>
<keyword evidence="6" id="KW-0597">Phosphoprotein</keyword>
<accession>A0AA43ZFI4</accession>
<keyword evidence="12 15" id="KW-1133">Transmembrane helix</keyword>
<dbReference type="SMART" id="SM00388">
    <property type="entry name" value="HisKA"/>
    <property type="match status" value="1"/>
</dbReference>
<dbReference type="PANTHER" id="PTHR44936">
    <property type="entry name" value="SENSOR PROTEIN CREC"/>
    <property type="match status" value="1"/>
</dbReference>
<evidence type="ECO:0000256" key="4">
    <source>
        <dbReference type="ARBA" id="ARBA00022475"/>
    </source>
</evidence>
<dbReference type="InterPro" id="IPR003661">
    <property type="entry name" value="HisK_dim/P_dom"/>
</dbReference>
<evidence type="ECO:0000313" key="19">
    <source>
        <dbReference type="Proteomes" id="UP001155840"/>
    </source>
</evidence>
<dbReference type="InterPro" id="IPR003660">
    <property type="entry name" value="HAMP_dom"/>
</dbReference>
<dbReference type="SUPFAM" id="SSF55874">
    <property type="entry name" value="ATPase domain of HSP90 chaperone/DNA topoisomerase II/histidine kinase"/>
    <property type="match status" value="1"/>
</dbReference>
<feature type="transmembrane region" description="Helical" evidence="15">
    <location>
        <begin position="40"/>
        <end position="65"/>
    </location>
</feature>
<keyword evidence="14 15" id="KW-0472">Membrane</keyword>
<feature type="domain" description="Histidine kinase" evidence="16">
    <location>
        <begin position="284"/>
        <end position="486"/>
    </location>
</feature>
<dbReference type="SMART" id="SM00387">
    <property type="entry name" value="HATPase_c"/>
    <property type="match status" value="1"/>
</dbReference>
<dbReference type="InterPro" id="IPR050980">
    <property type="entry name" value="2C_sensor_his_kinase"/>
</dbReference>
<evidence type="ECO:0000256" key="1">
    <source>
        <dbReference type="ARBA" id="ARBA00000085"/>
    </source>
</evidence>
<dbReference type="CDD" id="cd06225">
    <property type="entry name" value="HAMP"/>
    <property type="match status" value="1"/>
</dbReference>
<dbReference type="PROSITE" id="PS50885">
    <property type="entry name" value="HAMP"/>
    <property type="match status" value="1"/>
</dbReference>
<evidence type="ECO:0000256" key="13">
    <source>
        <dbReference type="ARBA" id="ARBA00023012"/>
    </source>
</evidence>
<dbReference type="InterPro" id="IPR005467">
    <property type="entry name" value="His_kinase_dom"/>
</dbReference>
<comment type="catalytic activity">
    <reaction evidence="1">
        <text>ATP + protein L-histidine = ADP + protein N-phospho-L-histidine.</text>
        <dbReference type="EC" id="2.7.13.3"/>
    </reaction>
</comment>
<evidence type="ECO:0000259" key="17">
    <source>
        <dbReference type="PROSITE" id="PS50885"/>
    </source>
</evidence>
<dbReference type="CDD" id="cd00082">
    <property type="entry name" value="HisKA"/>
    <property type="match status" value="1"/>
</dbReference>
<evidence type="ECO:0000256" key="6">
    <source>
        <dbReference type="ARBA" id="ARBA00022553"/>
    </source>
</evidence>
<evidence type="ECO:0000256" key="11">
    <source>
        <dbReference type="ARBA" id="ARBA00022840"/>
    </source>
</evidence>
<dbReference type="Pfam" id="PF02518">
    <property type="entry name" value="HATPase_c"/>
    <property type="match status" value="1"/>
</dbReference>
<protein>
    <recommendedName>
        <fullName evidence="3">histidine kinase</fullName>
        <ecNumber evidence="3">2.7.13.3</ecNumber>
    </recommendedName>
</protein>
<keyword evidence="13" id="KW-0902">Two-component regulatory system</keyword>
<dbReference type="EMBL" id="JAANCM010000007">
    <property type="protein sequence ID" value="NHT76930.1"/>
    <property type="molecule type" value="Genomic_DNA"/>
</dbReference>
<dbReference type="PANTHER" id="PTHR44936:SF5">
    <property type="entry name" value="SENSOR HISTIDINE KINASE ENVZ"/>
    <property type="match status" value="1"/>
</dbReference>
<dbReference type="Gene3D" id="3.30.565.10">
    <property type="entry name" value="Histidine kinase-like ATPase, C-terminal domain"/>
    <property type="match status" value="1"/>
</dbReference>
<evidence type="ECO:0000256" key="10">
    <source>
        <dbReference type="ARBA" id="ARBA00022777"/>
    </source>
</evidence>
<evidence type="ECO:0000256" key="14">
    <source>
        <dbReference type="ARBA" id="ARBA00023136"/>
    </source>
</evidence>
<dbReference type="InterPro" id="IPR003594">
    <property type="entry name" value="HATPase_dom"/>
</dbReference>
<keyword evidence="19" id="KW-1185">Reference proteome</keyword>
<evidence type="ECO:0000259" key="16">
    <source>
        <dbReference type="PROSITE" id="PS50109"/>
    </source>
</evidence>
<dbReference type="RefSeq" id="WP_110802759.1">
    <property type="nucleotide sequence ID" value="NZ_JAANCM010000007.1"/>
</dbReference>
<keyword evidence="8 15" id="KW-0812">Transmembrane</keyword>
<comment type="caution">
    <text evidence="18">The sequence shown here is derived from an EMBL/GenBank/DDBJ whole genome shotgun (WGS) entry which is preliminary data.</text>
</comment>
<dbReference type="GO" id="GO:0005524">
    <property type="term" value="F:ATP binding"/>
    <property type="evidence" value="ECO:0007669"/>
    <property type="project" value="UniProtKB-KW"/>
</dbReference>
<keyword evidence="11" id="KW-0067">ATP-binding</keyword>
<keyword evidence="9" id="KW-0547">Nucleotide-binding</keyword>
<dbReference type="Proteomes" id="UP001155840">
    <property type="component" value="Unassembled WGS sequence"/>
</dbReference>
<dbReference type="Gene3D" id="1.10.287.130">
    <property type="match status" value="1"/>
</dbReference>
<dbReference type="CDD" id="cd00075">
    <property type="entry name" value="HATPase"/>
    <property type="match status" value="1"/>
</dbReference>
<dbReference type="InterPro" id="IPR036890">
    <property type="entry name" value="HATPase_C_sf"/>
</dbReference>
<evidence type="ECO:0000256" key="9">
    <source>
        <dbReference type="ARBA" id="ARBA00022741"/>
    </source>
</evidence>
<organism evidence="18 19">
    <name type="scientific">Ferranicluibacter rubi</name>
    <dbReference type="NCBI Taxonomy" id="2715133"/>
    <lineage>
        <taxon>Bacteria</taxon>
        <taxon>Pseudomonadati</taxon>
        <taxon>Pseudomonadota</taxon>
        <taxon>Alphaproteobacteria</taxon>
        <taxon>Hyphomicrobiales</taxon>
        <taxon>Rhizobiaceae</taxon>
        <taxon>Ferranicluibacter</taxon>
    </lineage>
</organism>
<evidence type="ECO:0000256" key="5">
    <source>
        <dbReference type="ARBA" id="ARBA00022519"/>
    </source>
</evidence>
<keyword evidence="7" id="KW-0808">Transferase</keyword>
<gene>
    <name evidence="18" type="ORF">G8E10_14420</name>
</gene>
<dbReference type="AlphaFoldDB" id="A0AA43ZFI4"/>
<evidence type="ECO:0000256" key="15">
    <source>
        <dbReference type="SAM" id="Phobius"/>
    </source>
</evidence>
<sequence>MKTFWRATGICAETRCQVCRISHLGCFIVADMFMRVQEKILAIAATSIRTQVLTLAIMLIVLVSITATLTEPLLYGRQSNDIRTGIFLGKALAVTQQYEASDTSDARKDVLARVAGDGLSVQMVSLPPADNGDSKLQYVIRSEADIVAAAHRLNRFDPFGMIMGLNSAFSTEKDIVFAVSETSALSFRYKSPSGSRWTLTPFASGILKIVIPLGIMAYVSSMLIMKPLERIAAAAKRQTIRDETTTEPFAVEGPAEIRSLAESLNAMRERIQRMAIDRTQILRSVSHDLRTPLTRLRMRAERCEQVLLKERMLRDIDLLASMLNETLQFLNNKPEIAVKVDLSSLLETIVSDFADTGIVVHFEAPPRLVAICKPQGMTRAISNLIDNASRYATRIDLRLEEGGRDGARILVIDNGPGIPDTLKAQVLEPMFKADPARQSPLGKAAGFGLGLTIAKGIVEVGHNGRLTLRDTIPTGLTVDIEFASLADTPLTGGV</sequence>
<dbReference type="GO" id="GO:0000155">
    <property type="term" value="F:phosphorelay sensor kinase activity"/>
    <property type="evidence" value="ECO:0007669"/>
    <property type="project" value="InterPro"/>
</dbReference>
<keyword evidence="5" id="KW-0997">Cell inner membrane</keyword>
<dbReference type="Pfam" id="PF00512">
    <property type="entry name" value="HisKA"/>
    <property type="match status" value="1"/>
</dbReference>
<dbReference type="EC" id="2.7.13.3" evidence="3"/>
<proteinExistence type="predicted"/>
<dbReference type="SUPFAM" id="SSF47384">
    <property type="entry name" value="Homodimeric domain of signal transducing histidine kinase"/>
    <property type="match status" value="1"/>
</dbReference>
<evidence type="ECO:0000256" key="2">
    <source>
        <dbReference type="ARBA" id="ARBA00004429"/>
    </source>
</evidence>
<dbReference type="InterPro" id="IPR036097">
    <property type="entry name" value="HisK_dim/P_sf"/>
</dbReference>
<dbReference type="GO" id="GO:0005886">
    <property type="term" value="C:plasma membrane"/>
    <property type="evidence" value="ECO:0007669"/>
    <property type="project" value="UniProtKB-SubCell"/>
</dbReference>
<keyword evidence="10 18" id="KW-0418">Kinase</keyword>
<name>A0AA43ZFI4_9HYPH</name>
<feature type="domain" description="HAMP" evidence="17">
    <location>
        <begin position="222"/>
        <end position="276"/>
    </location>
</feature>
<comment type="subcellular location">
    <subcellularLocation>
        <location evidence="2">Cell inner membrane</location>
        <topology evidence="2">Multi-pass membrane protein</topology>
    </subcellularLocation>
</comment>
<evidence type="ECO:0000313" key="18">
    <source>
        <dbReference type="EMBL" id="NHT76930.1"/>
    </source>
</evidence>
<evidence type="ECO:0000256" key="12">
    <source>
        <dbReference type="ARBA" id="ARBA00022989"/>
    </source>
</evidence>
<dbReference type="SMART" id="SM00304">
    <property type="entry name" value="HAMP"/>
    <property type="match status" value="1"/>
</dbReference>